<gene>
    <name evidence="2" type="ORF">EZS27_000351</name>
</gene>
<dbReference type="AlphaFoldDB" id="A0A5J4T3W9"/>
<organism evidence="2">
    <name type="scientific">termite gut metagenome</name>
    <dbReference type="NCBI Taxonomy" id="433724"/>
    <lineage>
        <taxon>unclassified sequences</taxon>
        <taxon>metagenomes</taxon>
        <taxon>organismal metagenomes</taxon>
    </lineage>
</organism>
<evidence type="ECO:0000313" key="2">
    <source>
        <dbReference type="EMBL" id="KAA6352401.1"/>
    </source>
</evidence>
<feature type="region of interest" description="Disordered" evidence="1">
    <location>
        <begin position="137"/>
        <end position="157"/>
    </location>
</feature>
<evidence type="ECO:0000256" key="1">
    <source>
        <dbReference type="SAM" id="MobiDB-lite"/>
    </source>
</evidence>
<accession>A0A5J4T3W9</accession>
<sequence>MDKTLIDIWKQVEAGTHALNAFIDSGIPPVYLRRIAPFLKNYNKTKELLTIHIEKEEQKQAPQVPPIQLRLPFDSEFFEKTWTYWKEYRLEKFEKIYTGREEQMALNYLYKLSNGDSQTAILCLEYNMANGCNKMYPLPEKKTTQTKKTKSNELDDY</sequence>
<name>A0A5J4T3W9_9ZZZZ</name>
<dbReference type="EMBL" id="SNRY01000003">
    <property type="protein sequence ID" value="KAA6352401.1"/>
    <property type="molecule type" value="Genomic_DNA"/>
</dbReference>
<comment type="caution">
    <text evidence="2">The sequence shown here is derived from an EMBL/GenBank/DDBJ whole genome shotgun (WGS) entry which is preliminary data.</text>
</comment>
<reference evidence="2" key="1">
    <citation type="submission" date="2019-03" db="EMBL/GenBank/DDBJ databases">
        <title>Single cell metagenomics reveals metabolic interactions within the superorganism composed of flagellate Streblomastix strix and complex community of Bacteroidetes bacteria on its surface.</title>
        <authorList>
            <person name="Treitli S.C."/>
            <person name="Kolisko M."/>
            <person name="Husnik F."/>
            <person name="Keeling P."/>
            <person name="Hampl V."/>
        </authorList>
    </citation>
    <scope>NUCLEOTIDE SEQUENCE</scope>
    <source>
        <strain evidence="2">STM</strain>
    </source>
</reference>
<proteinExistence type="predicted"/>
<protein>
    <submittedName>
        <fullName evidence="2">Uncharacterized protein</fullName>
    </submittedName>
</protein>